<dbReference type="RefSeq" id="WP_106348549.1">
    <property type="nucleotide sequence ID" value="NZ_PVUE01000005.1"/>
</dbReference>
<dbReference type="Proteomes" id="UP000237752">
    <property type="component" value="Unassembled WGS sequence"/>
</dbReference>
<name>A0A2T1A1V4_9ACTN</name>
<keyword evidence="3" id="KW-1185">Reference proteome</keyword>
<dbReference type="PANTHER" id="PTHR43319:SF3">
    <property type="entry name" value="BETA-LACTAMASE-RELATED DOMAIN-CONTAINING PROTEIN"/>
    <property type="match status" value="1"/>
</dbReference>
<dbReference type="Gene3D" id="3.40.710.10">
    <property type="entry name" value="DD-peptidase/beta-lactamase superfamily"/>
    <property type="match status" value="1"/>
</dbReference>
<reference evidence="2 3" key="1">
    <citation type="submission" date="2018-03" db="EMBL/GenBank/DDBJ databases">
        <title>Genomic Encyclopedia of Archaeal and Bacterial Type Strains, Phase II (KMG-II): from individual species to whole genera.</title>
        <authorList>
            <person name="Goeker M."/>
        </authorList>
    </citation>
    <scope>NUCLEOTIDE SEQUENCE [LARGE SCALE GENOMIC DNA]</scope>
    <source>
        <strain evidence="2 3">DSM 100065</strain>
    </source>
</reference>
<dbReference type="Pfam" id="PF00144">
    <property type="entry name" value="Beta-lactamase"/>
    <property type="match status" value="1"/>
</dbReference>
<evidence type="ECO:0000313" key="3">
    <source>
        <dbReference type="Proteomes" id="UP000237752"/>
    </source>
</evidence>
<evidence type="ECO:0000313" key="2">
    <source>
        <dbReference type="EMBL" id="PRZ42514.1"/>
    </source>
</evidence>
<dbReference type="OrthoDB" id="3422781at2"/>
<dbReference type="AlphaFoldDB" id="A0A2T1A1V4"/>
<accession>A0A2T1A1V4</accession>
<dbReference type="InterPro" id="IPR012338">
    <property type="entry name" value="Beta-lactam/transpept-like"/>
</dbReference>
<dbReference type="InterPro" id="IPR001466">
    <property type="entry name" value="Beta-lactam-related"/>
</dbReference>
<protein>
    <submittedName>
        <fullName evidence="2">CubicO group peptidase (Beta-lactamase class C family)</fullName>
    </submittedName>
</protein>
<gene>
    <name evidence="2" type="ORF">CLV47_105136</name>
</gene>
<dbReference type="SUPFAM" id="SSF56601">
    <property type="entry name" value="beta-lactamase/transpeptidase-like"/>
    <property type="match status" value="1"/>
</dbReference>
<dbReference type="InterPro" id="IPR052907">
    <property type="entry name" value="Beta-lactamase/esterase"/>
</dbReference>
<evidence type="ECO:0000259" key="1">
    <source>
        <dbReference type="Pfam" id="PF00144"/>
    </source>
</evidence>
<proteinExistence type="predicted"/>
<comment type="caution">
    <text evidence="2">The sequence shown here is derived from an EMBL/GenBank/DDBJ whole genome shotgun (WGS) entry which is preliminary data.</text>
</comment>
<dbReference type="PANTHER" id="PTHR43319">
    <property type="entry name" value="BETA-LACTAMASE-RELATED"/>
    <property type="match status" value="1"/>
</dbReference>
<feature type="domain" description="Beta-lactamase-related" evidence="1">
    <location>
        <begin position="22"/>
        <end position="358"/>
    </location>
</feature>
<sequence length="377" mass="40630">MADIIGDCDARFEPVRGVVGDLIDKGEDVGTSVTVLIEGKPVIDIWGGWVDEQKSAPWGRDTITNVWSTTKTMTALCALMLIDRGQLDPDAPVAKYWPEFAQNGKDNVLVRHLMSHTSGVSGWDQPVEVADIYDWDKSTGMLAAQGPWWEPGTASGYHAIDFGHLIGEVIRRVTGKKLGEFFADEVAGPLGADFFIGLPDSEFSRVSNVIPPPPLPIPEGIPMDSVMMKTFSGPAPDASDSWTPEWRRADIGGANGHGNARSVARAQSVIVNGGEVDGVRLLSKDTIDLIFKEQSNGVDQVLGVPIRFGIGYGLEVSEQPYIPVGRVCFWGGWGGSVIINDLERNLTISYMMNKMSPGLVGSVSSEAIVKAVYAALD</sequence>
<organism evidence="2 3">
    <name type="scientific">Antricoccus suffuscus</name>
    <dbReference type="NCBI Taxonomy" id="1629062"/>
    <lineage>
        <taxon>Bacteria</taxon>
        <taxon>Bacillati</taxon>
        <taxon>Actinomycetota</taxon>
        <taxon>Actinomycetes</taxon>
        <taxon>Geodermatophilales</taxon>
        <taxon>Antricoccaceae</taxon>
        <taxon>Antricoccus</taxon>
    </lineage>
</organism>
<dbReference type="EMBL" id="PVUE01000005">
    <property type="protein sequence ID" value="PRZ42514.1"/>
    <property type="molecule type" value="Genomic_DNA"/>
</dbReference>